<dbReference type="InterPro" id="IPR036097">
    <property type="entry name" value="HisK_dim/P_sf"/>
</dbReference>
<keyword evidence="7" id="KW-0812">Transmembrane</keyword>
<dbReference type="PANTHER" id="PTHR45453:SF1">
    <property type="entry name" value="PHOSPHATE REGULON SENSOR PROTEIN PHOR"/>
    <property type="match status" value="1"/>
</dbReference>
<accession>A0A7C4YSR3</accession>
<dbReference type="SUPFAM" id="SSF55874">
    <property type="entry name" value="ATPase domain of HSP90 chaperone/DNA topoisomerase II/histidine kinase"/>
    <property type="match status" value="1"/>
</dbReference>
<dbReference type="GO" id="GO:0004721">
    <property type="term" value="F:phosphoprotein phosphatase activity"/>
    <property type="evidence" value="ECO:0007669"/>
    <property type="project" value="TreeGrafter"/>
</dbReference>
<dbReference type="Gene3D" id="3.30.565.10">
    <property type="entry name" value="Histidine kinase-like ATPase, C-terminal domain"/>
    <property type="match status" value="1"/>
</dbReference>
<protein>
    <recommendedName>
        <fullName evidence="2">histidine kinase</fullName>
        <ecNumber evidence="2">2.7.13.3</ecNumber>
    </recommendedName>
</protein>
<evidence type="ECO:0000256" key="5">
    <source>
        <dbReference type="ARBA" id="ARBA00022777"/>
    </source>
</evidence>
<evidence type="ECO:0000259" key="8">
    <source>
        <dbReference type="PROSITE" id="PS50109"/>
    </source>
</evidence>
<dbReference type="EMBL" id="DTHG01000098">
    <property type="protein sequence ID" value="HGW92468.1"/>
    <property type="molecule type" value="Genomic_DNA"/>
</dbReference>
<evidence type="ECO:0000313" key="9">
    <source>
        <dbReference type="EMBL" id="HGW92468.1"/>
    </source>
</evidence>
<keyword evidence="5" id="KW-0418">Kinase</keyword>
<evidence type="ECO:0000256" key="7">
    <source>
        <dbReference type="SAM" id="Phobius"/>
    </source>
</evidence>
<dbReference type="InterPro" id="IPR004358">
    <property type="entry name" value="Sig_transdc_His_kin-like_C"/>
</dbReference>
<feature type="transmembrane region" description="Helical" evidence="7">
    <location>
        <begin position="286"/>
        <end position="302"/>
    </location>
</feature>
<dbReference type="PRINTS" id="PR00344">
    <property type="entry name" value="BCTRLSENSOR"/>
</dbReference>
<dbReference type="Pfam" id="PF05226">
    <property type="entry name" value="CHASE2"/>
    <property type="match status" value="1"/>
</dbReference>
<dbReference type="SMART" id="SM00387">
    <property type="entry name" value="HATPase_c"/>
    <property type="match status" value="1"/>
</dbReference>
<dbReference type="GO" id="GO:0005886">
    <property type="term" value="C:plasma membrane"/>
    <property type="evidence" value="ECO:0007669"/>
    <property type="project" value="TreeGrafter"/>
</dbReference>
<dbReference type="SUPFAM" id="SSF47384">
    <property type="entry name" value="Homodimeric domain of signal transducing histidine kinase"/>
    <property type="match status" value="1"/>
</dbReference>
<dbReference type="AlphaFoldDB" id="A0A7C4YSR3"/>
<name>A0A7C4YSR3_UNCW3</name>
<keyword evidence="7" id="KW-0472">Membrane</keyword>
<comment type="caution">
    <text evidence="9">The sequence shown here is derived from an EMBL/GenBank/DDBJ whole genome shotgun (WGS) entry which is preliminary data.</text>
</comment>
<dbReference type="CDD" id="cd00082">
    <property type="entry name" value="HisKA"/>
    <property type="match status" value="1"/>
</dbReference>
<keyword evidence="4" id="KW-0808">Transferase</keyword>
<dbReference type="InterPro" id="IPR005467">
    <property type="entry name" value="His_kinase_dom"/>
</dbReference>
<gene>
    <name evidence="9" type="ORF">ENV67_08040</name>
</gene>
<dbReference type="SMART" id="SM00388">
    <property type="entry name" value="HisKA"/>
    <property type="match status" value="1"/>
</dbReference>
<sequence>MRFIYTIFLFFIFIFLLIYSDIFEKSDMVIYDFYNRKSHIKADTNIVLLNIDDYFIKGKGFFDKFFREQDKFDEVVGLDIPINENLVKEIKVGELKKKLVIPLFFFFPQNLNEDSNNIFLAHNELKTEADGIVRAIAPFRVYENKGFFAFSLKLWTIKNHIEDKDILLKKEKIILPKTFIFVDKKGFSHFKFTDGNYKIIPFDSLDEINIKNKYVIIGYSIRPLSGQFFTPITKEGVSHPKFLIHAQFLDAIINGYTIKIYNRILTFIIYSLFFIPLLMWNRTERYSILLSVLTFSLHPLFFSKFNRYFYIFPIIVFSIILYSFELFYRNRRMFFLILSLGRLRKEIDIDIEGLYRLGLINGYRKDGKITGEEKGIKISLKKITLWTHFGDLKDIIEEREKGKSIQDIEDIIKNVKSQIEETEKIKGIIDKIPFPFLLISPKISFYSNDSFKEFMNKNYNEVKEIVLKFLKSRMISEERNIGGKIYSVNGFYHSSRFYFLMFYDIDEITHIYSIKELYTSWFSHQIRTPLTTLKGFAEILKEEGIKYANEIYSASQRIENLATRFLNFAKLESASFKIICTKVNLNKILEDIKISLSDYLEHYKVSLKTNIEIEEIYSDPVLIKEILFGLIENGIKYNRENGKVFVGASKEGEKYVIKIEDTGTGINVEKEDLFKPFIKSRKRYGLGLPLVKKCVDTLKGNIIISSSNEGTSFTLFIPACHSDTIE</sequence>
<evidence type="ECO:0000256" key="4">
    <source>
        <dbReference type="ARBA" id="ARBA00022679"/>
    </source>
</evidence>
<evidence type="ECO:0000256" key="1">
    <source>
        <dbReference type="ARBA" id="ARBA00000085"/>
    </source>
</evidence>
<dbReference type="InterPro" id="IPR036890">
    <property type="entry name" value="HATPase_C_sf"/>
</dbReference>
<evidence type="ECO:0000256" key="6">
    <source>
        <dbReference type="ARBA" id="ARBA00023012"/>
    </source>
</evidence>
<evidence type="ECO:0000256" key="3">
    <source>
        <dbReference type="ARBA" id="ARBA00022553"/>
    </source>
</evidence>
<dbReference type="PANTHER" id="PTHR45453">
    <property type="entry name" value="PHOSPHATE REGULON SENSOR PROTEIN PHOR"/>
    <property type="match status" value="1"/>
</dbReference>
<dbReference type="Pfam" id="PF00512">
    <property type="entry name" value="HisKA"/>
    <property type="match status" value="1"/>
</dbReference>
<dbReference type="GO" id="GO:0000155">
    <property type="term" value="F:phosphorelay sensor kinase activity"/>
    <property type="evidence" value="ECO:0007669"/>
    <property type="project" value="InterPro"/>
</dbReference>
<evidence type="ECO:0000256" key="2">
    <source>
        <dbReference type="ARBA" id="ARBA00012438"/>
    </source>
</evidence>
<feature type="transmembrane region" description="Helical" evidence="7">
    <location>
        <begin position="260"/>
        <end position="279"/>
    </location>
</feature>
<organism evidence="9">
    <name type="scientific">candidate division WOR-3 bacterium</name>
    <dbReference type="NCBI Taxonomy" id="2052148"/>
    <lineage>
        <taxon>Bacteria</taxon>
        <taxon>Bacteria division WOR-3</taxon>
    </lineage>
</organism>
<keyword evidence="3" id="KW-0597">Phosphoprotein</keyword>
<dbReference type="Pfam" id="PF02518">
    <property type="entry name" value="HATPase_c"/>
    <property type="match status" value="1"/>
</dbReference>
<dbReference type="Gene3D" id="1.10.287.130">
    <property type="match status" value="1"/>
</dbReference>
<dbReference type="InterPro" id="IPR050351">
    <property type="entry name" value="BphY/WalK/GraS-like"/>
</dbReference>
<dbReference type="PROSITE" id="PS50109">
    <property type="entry name" value="HIS_KIN"/>
    <property type="match status" value="1"/>
</dbReference>
<keyword evidence="6" id="KW-0902">Two-component regulatory system</keyword>
<dbReference type="GO" id="GO:0016036">
    <property type="term" value="P:cellular response to phosphate starvation"/>
    <property type="evidence" value="ECO:0007669"/>
    <property type="project" value="TreeGrafter"/>
</dbReference>
<dbReference type="InterPro" id="IPR003594">
    <property type="entry name" value="HATPase_dom"/>
</dbReference>
<dbReference type="EC" id="2.7.13.3" evidence="2"/>
<comment type="catalytic activity">
    <reaction evidence="1">
        <text>ATP + protein L-histidine = ADP + protein N-phospho-L-histidine.</text>
        <dbReference type="EC" id="2.7.13.3"/>
    </reaction>
</comment>
<proteinExistence type="predicted"/>
<feature type="domain" description="Histidine kinase" evidence="8">
    <location>
        <begin position="521"/>
        <end position="721"/>
    </location>
</feature>
<keyword evidence="7" id="KW-1133">Transmembrane helix</keyword>
<feature type="transmembrane region" description="Helical" evidence="7">
    <location>
        <begin position="308"/>
        <end position="328"/>
    </location>
</feature>
<reference evidence="9" key="1">
    <citation type="journal article" date="2020" name="mSystems">
        <title>Genome- and Community-Level Interaction Insights into Carbon Utilization and Element Cycling Functions of Hydrothermarchaeota in Hydrothermal Sediment.</title>
        <authorList>
            <person name="Zhou Z."/>
            <person name="Liu Y."/>
            <person name="Xu W."/>
            <person name="Pan J."/>
            <person name="Luo Z.H."/>
            <person name="Li M."/>
        </authorList>
    </citation>
    <scope>NUCLEOTIDE SEQUENCE [LARGE SCALE GENOMIC DNA]</scope>
    <source>
        <strain evidence="9">SpSt-780</strain>
    </source>
</reference>
<dbReference type="InterPro" id="IPR007890">
    <property type="entry name" value="CHASE2"/>
</dbReference>
<dbReference type="InterPro" id="IPR003661">
    <property type="entry name" value="HisK_dim/P_dom"/>
</dbReference>